<keyword evidence="18 19" id="KW-0170">Cobalt</keyword>
<dbReference type="KEGG" id="bvv:BHK69_01720"/>
<dbReference type="OrthoDB" id="9806583at2"/>
<dbReference type="CDD" id="cd08195">
    <property type="entry name" value="DHQS"/>
    <property type="match status" value="1"/>
</dbReference>
<dbReference type="Gene3D" id="3.40.50.1970">
    <property type="match status" value="1"/>
</dbReference>
<evidence type="ECO:0000256" key="6">
    <source>
        <dbReference type="ARBA" id="ARBA00004661"/>
    </source>
</evidence>
<keyword evidence="11 19" id="KW-0028">Amino-acid biosynthesis</keyword>
<evidence type="ECO:0000313" key="23">
    <source>
        <dbReference type="Proteomes" id="UP000094969"/>
    </source>
</evidence>
<evidence type="ECO:0000256" key="9">
    <source>
        <dbReference type="ARBA" id="ARBA00017684"/>
    </source>
</evidence>
<evidence type="ECO:0000256" key="4">
    <source>
        <dbReference type="ARBA" id="ARBA00003485"/>
    </source>
</evidence>
<feature type="domain" description="3-dehydroquinate synthase N-terminal" evidence="20">
    <location>
        <begin position="79"/>
        <end position="191"/>
    </location>
</feature>
<evidence type="ECO:0000256" key="2">
    <source>
        <dbReference type="ARBA" id="ARBA00001911"/>
    </source>
</evidence>
<comment type="catalytic activity">
    <reaction evidence="1 19">
        <text>7-phospho-2-dehydro-3-deoxy-D-arabino-heptonate = 3-dehydroquinate + phosphate</text>
        <dbReference type="Rhea" id="RHEA:21968"/>
        <dbReference type="ChEBI" id="CHEBI:32364"/>
        <dbReference type="ChEBI" id="CHEBI:43474"/>
        <dbReference type="ChEBI" id="CHEBI:58394"/>
        <dbReference type="EC" id="4.2.3.4"/>
    </reaction>
</comment>
<comment type="cofactor">
    <cofactor evidence="2 19">
        <name>NAD(+)</name>
        <dbReference type="ChEBI" id="CHEBI:57540"/>
    </cofactor>
</comment>
<gene>
    <name evidence="19" type="primary">aroB</name>
    <name evidence="22" type="ORF">BHK69_01720</name>
</gene>
<reference evidence="22 23" key="1">
    <citation type="journal article" date="2015" name="Antonie Van Leeuwenhoek">
        <title>Bosea vaviloviae sp. nov., a new species of slow-growing rhizobia isolated from nodules of the relict species Vavilovia formosa (Stev.) Fed.</title>
        <authorList>
            <person name="Safronova V.I."/>
            <person name="Kuznetsova I.G."/>
            <person name="Sazanova A.L."/>
            <person name="Kimeklis A.K."/>
            <person name="Belimov A.A."/>
            <person name="Andronov E.E."/>
            <person name="Pinaev A.G."/>
            <person name="Chizhevskaya E.P."/>
            <person name="Pukhaev A.R."/>
            <person name="Popov K.P."/>
            <person name="Willems A."/>
            <person name="Tikhonovich I.A."/>
        </authorList>
    </citation>
    <scope>NUCLEOTIDE SEQUENCE [LARGE SCALE GENOMIC DNA]</scope>
    <source>
        <strain evidence="22 23">Vaf18</strain>
    </source>
</reference>
<dbReference type="GO" id="GO:0000166">
    <property type="term" value="F:nucleotide binding"/>
    <property type="evidence" value="ECO:0007669"/>
    <property type="project" value="UniProtKB-KW"/>
</dbReference>
<dbReference type="GO" id="GO:0005737">
    <property type="term" value="C:cytoplasm"/>
    <property type="evidence" value="ECO:0007669"/>
    <property type="project" value="UniProtKB-SubCell"/>
</dbReference>
<evidence type="ECO:0000256" key="5">
    <source>
        <dbReference type="ARBA" id="ARBA00004496"/>
    </source>
</evidence>
<evidence type="ECO:0000256" key="11">
    <source>
        <dbReference type="ARBA" id="ARBA00022605"/>
    </source>
</evidence>
<dbReference type="GO" id="GO:0003856">
    <property type="term" value="F:3-dehydroquinate synthase activity"/>
    <property type="evidence" value="ECO:0007669"/>
    <property type="project" value="UniProtKB-UniRule"/>
</dbReference>
<dbReference type="InterPro" id="IPR030963">
    <property type="entry name" value="DHQ_synth_fam"/>
</dbReference>
<evidence type="ECO:0000256" key="8">
    <source>
        <dbReference type="ARBA" id="ARBA00013031"/>
    </source>
</evidence>
<keyword evidence="16 19" id="KW-0057">Aromatic amino acid biosynthesis</keyword>
<dbReference type="Pfam" id="PF01761">
    <property type="entry name" value="DHQ_synthase"/>
    <property type="match status" value="1"/>
</dbReference>
<sequence length="384" mass="40436">MTIPAHENPGGRIIVPVALEGRSYDIHIGRHQLCEAAALIARLAPGAKAALVTDAHVAALHAPAFEACLHQEGIAATRIVIPPGEASKSYARLIELCDALLAAKIERQDLVIALGGGVVGDLTGFAAAVLRRGVRFIQIPTSLLAQVDSSVGGKTGINSTHGKNLIGAFHQPALVIADTALLDTLSEREFKAGYAEVVKYGLIDDAGFFDWCEINWSRIITGGPERDHAVAVACRAKAAIVARDEREEGDRALLNLGHTFAHALERLTNYDSTRLVHGEAVAIGLALAFRFSQRLGLCSGQDAVRVARHLDHVGLPSRLHQVPGGAGSADEIVAAMAQDKKVKRGAMTFILAHGIGKSFIAPGVAAAEVKAFIETELSVNGKAA</sequence>
<comment type="function">
    <text evidence="4 19">Catalyzes the conversion of 3-deoxy-D-arabino-heptulosonate 7-phosphate (DAHP) to dehydroquinate (DHQ).</text>
</comment>
<dbReference type="InterPro" id="IPR056179">
    <property type="entry name" value="DHQS_C"/>
</dbReference>
<comment type="pathway">
    <text evidence="6 19">Metabolic intermediate biosynthesis; chorismate biosynthesis; chorismate from D-erythrose 4-phosphate and phosphoenolpyruvate: step 2/7.</text>
</comment>
<dbReference type="InterPro" id="IPR050071">
    <property type="entry name" value="Dehydroquinate_synthase"/>
</dbReference>
<feature type="binding site" evidence="19">
    <location>
        <position position="163"/>
    </location>
    <ligand>
        <name>NAD(+)</name>
        <dbReference type="ChEBI" id="CHEBI:57540"/>
    </ligand>
</feature>
<dbReference type="GO" id="GO:0008652">
    <property type="term" value="P:amino acid biosynthetic process"/>
    <property type="evidence" value="ECO:0007669"/>
    <property type="project" value="UniProtKB-KW"/>
</dbReference>
<comment type="subcellular location">
    <subcellularLocation>
        <location evidence="5 19">Cytoplasm</location>
    </subcellularLocation>
</comment>
<evidence type="ECO:0000256" key="15">
    <source>
        <dbReference type="ARBA" id="ARBA00023027"/>
    </source>
</evidence>
<comment type="cofactor">
    <cofactor evidence="3">
        <name>Zn(2+)</name>
        <dbReference type="ChEBI" id="CHEBI:29105"/>
    </cofactor>
</comment>
<name>A0A1D7TWA4_9HYPH</name>
<evidence type="ECO:0000256" key="7">
    <source>
        <dbReference type="ARBA" id="ARBA00005412"/>
    </source>
</evidence>
<dbReference type="Gene3D" id="1.20.1090.10">
    <property type="entry name" value="Dehydroquinate synthase-like - alpha domain"/>
    <property type="match status" value="1"/>
</dbReference>
<evidence type="ECO:0000256" key="1">
    <source>
        <dbReference type="ARBA" id="ARBA00001393"/>
    </source>
</evidence>
<dbReference type="InterPro" id="IPR016037">
    <property type="entry name" value="DHQ_synth_AroB"/>
</dbReference>
<evidence type="ECO:0000259" key="21">
    <source>
        <dbReference type="Pfam" id="PF24621"/>
    </source>
</evidence>
<feature type="domain" description="3-dehydroquinate synthase C-terminal" evidence="21">
    <location>
        <begin position="193"/>
        <end position="342"/>
    </location>
</feature>
<dbReference type="UniPathway" id="UPA00053">
    <property type="reaction ID" value="UER00085"/>
</dbReference>
<evidence type="ECO:0000256" key="13">
    <source>
        <dbReference type="ARBA" id="ARBA00022741"/>
    </source>
</evidence>
<evidence type="ECO:0000313" key="22">
    <source>
        <dbReference type="EMBL" id="AOO79388.1"/>
    </source>
</evidence>
<dbReference type="EMBL" id="CP017147">
    <property type="protein sequence ID" value="AOO79388.1"/>
    <property type="molecule type" value="Genomic_DNA"/>
</dbReference>
<protein>
    <recommendedName>
        <fullName evidence="9 19">3-dehydroquinate synthase</fullName>
        <shortName evidence="19">DHQS</shortName>
        <ecNumber evidence="8 19">4.2.3.4</ecNumber>
    </recommendedName>
</protein>
<evidence type="ECO:0000256" key="12">
    <source>
        <dbReference type="ARBA" id="ARBA00022723"/>
    </source>
</evidence>
<dbReference type="GO" id="GO:0009423">
    <property type="term" value="P:chorismate biosynthetic process"/>
    <property type="evidence" value="ECO:0007669"/>
    <property type="project" value="UniProtKB-UniRule"/>
</dbReference>
<evidence type="ECO:0000256" key="19">
    <source>
        <dbReference type="HAMAP-Rule" id="MF_00110"/>
    </source>
</evidence>
<keyword evidence="10 19" id="KW-0963">Cytoplasm</keyword>
<evidence type="ECO:0000256" key="10">
    <source>
        <dbReference type="ARBA" id="ARBA00022490"/>
    </source>
</evidence>
<dbReference type="EC" id="4.2.3.4" evidence="8 19"/>
<feature type="binding site" evidence="19">
    <location>
        <begin position="141"/>
        <end position="142"/>
    </location>
    <ligand>
        <name>NAD(+)</name>
        <dbReference type="ChEBI" id="CHEBI:57540"/>
    </ligand>
</feature>
<comment type="cofactor">
    <cofactor evidence="19">
        <name>Co(2+)</name>
        <dbReference type="ChEBI" id="CHEBI:48828"/>
    </cofactor>
    <cofactor evidence="19">
        <name>Zn(2+)</name>
        <dbReference type="ChEBI" id="CHEBI:29105"/>
    </cofactor>
    <text evidence="19">Binds 1 divalent metal cation per subunit. Can use either Co(2+) or Zn(2+).</text>
</comment>
<dbReference type="PANTHER" id="PTHR43622:SF7">
    <property type="entry name" value="3-DEHYDROQUINATE SYNTHASE, CHLOROPLASTIC"/>
    <property type="match status" value="1"/>
</dbReference>
<accession>A0A1D7TWA4</accession>
<dbReference type="GO" id="GO:0009073">
    <property type="term" value="P:aromatic amino acid family biosynthetic process"/>
    <property type="evidence" value="ECO:0007669"/>
    <property type="project" value="UniProtKB-KW"/>
</dbReference>
<dbReference type="NCBIfam" id="TIGR01357">
    <property type="entry name" value="aroB"/>
    <property type="match status" value="1"/>
</dbReference>
<feature type="binding site" evidence="19">
    <location>
        <position position="196"/>
    </location>
    <ligand>
        <name>Zn(2+)</name>
        <dbReference type="ChEBI" id="CHEBI:29105"/>
    </ligand>
</feature>
<evidence type="ECO:0000256" key="18">
    <source>
        <dbReference type="ARBA" id="ARBA00023285"/>
    </source>
</evidence>
<dbReference type="InterPro" id="IPR030960">
    <property type="entry name" value="DHQS/DOIS_N"/>
</dbReference>
<feature type="binding site" evidence="19">
    <location>
        <position position="277"/>
    </location>
    <ligand>
        <name>Zn(2+)</name>
        <dbReference type="ChEBI" id="CHEBI:29105"/>
    </ligand>
</feature>
<evidence type="ECO:0000256" key="17">
    <source>
        <dbReference type="ARBA" id="ARBA00023239"/>
    </source>
</evidence>
<dbReference type="GO" id="GO:0046872">
    <property type="term" value="F:metal ion binding"/>
    <property type="evidence" value="ECO:0007669"/>
    <property type="project" value="UniProtKB-KW"/>
</dbReference>
<keyword evidence="14 19" id="KW-0862">Zinc</keyword>
<evidence type="ECO:0000256" key="14">
    <source>
        <dbReference type="ARBA" id="ARBA00022833"/>
    </source>
</evidence>
<dbReference type="HAMAP" id="MF_00110">
    <property type="entry name" value="DHQ_synthase"/>
    <property type="match status" value="1"/>
</dbReference>
<dbReference type="AlphaFoldDB" id="A0A1D7TWA4"/>
<dbReference type="RefSeq" id="WP_069688611.1">
    <property type="nucleotide sequence ID" value="NZ_CP017147.1"/>
</dbReference>
<feature type="binding site" evidence="19">
    <location>
        <begin position="117"/>
        <end position="121"/>
    </location>
    <ligand>
        <name>NAD(+)</name>
        <dbReference type="ChEBI" id="CHEBI:57540"/>
    </ligand>
</feature>
<evidence type="ECO:0000256" key="16">
    <source>
        <dbReference type="ARBA" id="ARBA00023141"/>
    </source>
</evidence>
<proteinExistence type="inferred from homology"/>
<evidence type="ECO:0000259" key="20">
    <source>
        <dbReference type="Pfam" id="PF01761"/>
    </source>
</evidence>
<dbReference type="SUPFAM" id="SSF56796">
    <property type="entry name" value="Dehydroquinate synthase-like"/>
    <property type="match status" value="1"/>
</dbReference>
<feature type="binding site" evidence="19">
    <location>
        <position position="258"/>
    </location>
    <ligand>
        <name>Zn(2+)</name>
        <dbReference type="ChEBI" id="CHEBI:29105"/>
    </ligand>
</feature>
<keyword evidence="12 19" id="KW-0479">Metal-binding</keyword>
<comment type="caution">
    <text evidence="19">Lacks conserved residue(s) required for the propagation of feature annotation.</text>
</comment>
<organism evidence="22 23">
    <name type="scientific">Bosea vaviloviae</name>
    <dbReference type="NCBI Taxonomy" id="1526658"/>
    <lineage>
        <taxon>Bacteria</taxon>
        <taxon>Pseudomonadati</taxon>
        <taxon>Pseudomonadota</taxon>
        <taxon>Alphaproteobacteria</taxon>
        <taxon>Hyphomicrobiales</taxon>
        <taxon>Boseaceae</taxon>
        <taxon>Bosea</taxon>
    </lineage>
</organism>
<dbReference type="STRING" id="1526658.BHK69_01720"/>
<dbReference type="Proteomes" id="UP000094969">
    <property type="component" value="Chromosome"/>
</dbReference>
<dbReference type="Pfam" id="PF24621">
    <property type="entry name" value="DHQS_C"/>
    <property type="match status" value="1"/>
</dbReference>
<dbReference type="PIRSF" id="PIRSF001455">
    <property type="entry name" value="DHQ_synth"/>
    <property type="match status" value="1"/>
</dbReference>
<keyword evidence="23" id="KW-1185">Reference proteome</keyword>
<dbReference type="PANTHER" id="PTHR43622">
    <property type="entry name" value="3-DEHYDROQUINATE SYNTHASE"/>
    <property type="match status" value="1"/>
</dbReference>
<feature type="binding site" evidence="19">
    <location>
        <position position="154"/>
    </location>
    <ligand>
        <name>NAD(+)</name>
        <dbReference type="ChEBI" id="CHEBI:57540"/>
    </ligand>
</feature>
<evidence type="ECO:0000256" key="3">
    <source>
        <dbReference type="ARBA" id="ARBA00001947"/>
    </source>
</evidence>
<keyword evidence="17 19" id="KW-0456">Lyase</keyword>
<dbReference type="FunFam" id="3.40.50.1970:FF:000007">
    <property type="entry name" value="Pentafunctional AROM polypeptide"/>
    <property type="match status" value="1"/>
</dbReference>
<keyword evidence="13 19" id="KW-0547">Nucleotide-binding</keyword>
<comment type="similarity">
    <text evidence="7 19">Belongs to the sugar phosphate cyclases superfamily. Dehydroquinate synthase family.</text>
</comment>
<keyword evidence="15 19" id="KW-0520">NAD</keyword>